<keyword evidence="1" id="KW-0472">Membrane</keyword>
<evidence type="ECO:0000256" key="1">
    <source>
        <dbReference type="SAM" id="Phobius"/>
    </source>
</evidence>
<comment type="caution">
    <text evidence="2">The sequence shown here is derived from an EMBL/GenBank/DDBJ whole genome shotgun (WGS) entry which is preliminary data.</text>
</comment>
<organism evidence="2 3">
    <name type="scientific">Planosporangium thailandense</name>
    <dbReference type="NCBI Taxonomy" id="765197"/>
    <lineage>
        <taxon>Bacteria</taxon>
        <taxon>Bacillati</taxon>
        <taxon>Actinomycetota</taxon>
        <taxon>Actinomycetes</taxon>
        <taxon>Micromonosporales</taxon>
        <taxon>Micromonosporaceae</taxon>
        <taxon>Planosporangium</taxon>
    </lineage>
</organism>
<gene>
    <name evidence="2" type="ORF">HC031_22760</name>
</gene>
<sequence length="94" mass="9527">MDIVKHRTITRLDDRAAAALLCGAVGLFLFNAVLGPFAIALGAVAARRARRAGGSGRLGYAAALLGIGLGVADLVVLAVLVASRIHDGTLHVNG</sequence>
<keyword evidence="1" id="KW-0812">Transmembrane</keyword>
<keyword evidence="3" id="KW-1185">Reference proteome</keyword>
<evidence type="ECO:0000313" key="3">
    <source>
        <dbReference type="Proteomes" id="UP000722989"/>
    </source>
</evidence>
<feature type="transmembrane region" description="Helical" evidence="1">
    <location>
        <begin position="58"/>
        <end position="82"/>
    </location>
</feature>
<dbReference type="RefSeq" id="WP_167927425.1">
    <property type="nucleotide sequence ID" value="NZ_JAATVY010000019.1"/>
</dbReference>
<name>A0ABX0Y317_9ACTN</name>
<proteinExistence type="predicted"/>
<keyword evidence="1" id="KW-1133">Transmembrane helix</keyword>
<dbReference type="EMBL" id="JAATVY010000019">
    <property type="protein sequence ID" value="NJC72517.1"/>
    <property type="molecule type" value="Genomic_DNA"/>
</dbReference>
<reference evidence="2 3" key="1">
    <citation type="submission" date="2020-03" db="EMBL/GenBank/DDBJ databases">
        <title>WGS of the type strain of Planosporangium spp.</title>
        <authorList>
            <person name="Thawai C."/>
        </authorList>
    </citation>
    <scope>NUCLEOTIDE SEQUENCE [LARGE SCALE GENOMIC DNA]</scope>
    <source>
        <strain evidence="2 3">TBRC 5610</strain>
    </source>
</reference>
<evidence type="ECO:0000313" key="2">
    <source>
        <dbReference type="EMBL" id="NJC72517.1"/>
    </source>
</evidence>
<feature type="transmembrane region" description="Helical" evidence="1">
    <location>
        <begin position="16"/>
        <end position="46"/>
    </location>
</feature>
<evidence type="ECO:0008006" key="4">
    <source>
        <dbReference type="Google" id="ProtNLM"/>
    </source>
</evidence>
<protein>
    <recommendedName>
        <fullName evidence="4">DUF4190 domain-containing protein</fullName>
    </recommendedName>
</protein>
<dbReference type="Proteomes" id="UP000722989">
    <property type="component" value="Unassembled WGS sequence"/>
</dbReference>
<accession>A0ABX0Y317</accession>